<reference evidence="1" key="1">
    <citation type="submission" date="2023-03" db="EMBL/GenBank/DDBJ databases">
        <title>Massive genome expansion in bonnet fungi (Mycena s.s.) driven by repeated elements and novel gene families across ecological guilds.</title>
        <authorList>
            <consortium name="Lawrence Berkeley National Laboratory"/>
            <person name="Harder C.B."/>
            <person name="Miyauchi S."/>
            <person name="Viragh M."/>
            <person name="Kuo A."/>
            <person name="Thoen E."/>
            <person name="Andreopoulos B."/>
            <person name="Lu D."/>
            <person name="Skrede I."/>
            <person name="Drula E."/>
            <person name="Henrissat B."/>
            <person name="Morin E."/>
            <person name="Kohler A."/>
            <person name="Barry K."/>
            <person name="LaButti K."/>
            <person name="Morin E."/>
            <person name="Salamov A."/>
            <person name="Lipzen A."/>
            <person name="Mereny Z."/>
            <person name="Hegedus B."/>
            <person name="Baldrian P."/>
            <person name="Stursova M."/>
            <person name="Weitz H."/>
            <person name="Taylor A."/>
            <person name="Grigoriev I.V."/>
            <person name="Nagy L.G."/>
            <person name="Martin F."/>
            <person name="Kauserud H."/>
        </authorList>
    </citation>
    <scope>NUCLEOTIDE SEQUENCE</scope>
    <source>
        <strain evidence="1">CBHHK200</strain>
    </source>
</reference>
<proteinExistence type="predicted"/>
<dbReference type="AlphaFoldDB" id="A0AAD6T8U1"/>
<organism evidence="1 2">
    <name type="scientific">Mycena alexandri</name>
    <dbReference type="NCBI Taxonomy" id="1745969"/>
    <lineage>
        <taxon>Eukaryota</taxon>
        <taxon>Fungi</taxon>
        <taxon>Dikarya</taxon>
        <taxon>Basidiomycota</taxon>
        <taxon>Agaricomycotina</taxon>
        <taxon>Agaricomycetes</taxon>
        <taxon>Agaricomycetidae</taxon>
        <taxon>Agaricales</taxon>
        <taxon>Marasmiineae</taxon>
        <taxon>Mycenaceae</taxon>
        <taxon>Mycena</taxon>
    </lineage>
</organism>
<dbReference type="Proteomes" id="UP001218188">
    <property type="component" value="Unassembled WGS sequence"/>
</dbReference>
<keyword evidence="2" id="KW-1185">Reference proteome</keyword>
<gene>
    <name evidence="1" type="ORF">C8F04DRAFT_1080655</name>
</gene>
<evidence type="ECO:0000313" key="2">
    <source>
        <dbReference type="Proteomes" id="UP001218188"/>
    </source>
</evidence>
<sequence>MLCILRKSFSHNKMHIVCLFFCRDGFMDQVIPQAVVSEIHKIVVHHRGSCGHRPQGVFLRLEECGVLSGSAPIGFTRPMQERQYLPPRNSIDSIFNPRAFGVQCNGQFIPSCAHICGRRQHFLDTLLHSATKFLAMAVALAVSNISMSRKVGERTTAEIFRNERTASKETSLDKTESSCSALPRKLYILQLPHAPDGHGYDAWNVVRLGCPRPST</sequence>
<evidence type="ECO:0000313" key="1">
    <source>
        <dbReference type="EMBL" id="KAJ7041222.1"/>
    </source>
</evidence>
<dbReference type="EMBL" id="JARJCM010000018">
    <property type="protein sequence ID" value="KAJ7041222.1"/>
    <property type="molecule type" value="Genomic_DNA"/>
</dbReference>
<comment type="caution">
    <text evidence="1">The sequence shown here is derived from an EMBL/GenBank/DDBJ whole genome shotgun (WGS) entry which is preliminary data.</text>
</comment>
<accession>A0AAD6T8U1</accession>
<name>A0AAD6T8U1_9AGAR</name>
<protein>
    <submittedName>
        <fullName evidence="1">Uncharacterized protein</fullName>
    </submittedName>
</protein>